<evidence type="ECO:0000256" key="6">
    <source>
        <dbReference type="ARBA" id="ARBA00029799"/>
    </source>
</evidence>
<keyword evidence="5" id="KW-0456">Lyase</keyword>
<dbReference type="InterPro" id="IPR013785">
    <property type="entry name" value="Aldolase_TIM"/>
</dbReference>
<evidence type="ECO:0000256" key="5">
    <source>
        <dbReference type="ARBA" id="ARBA00023239"/>
    </source>
</evidence>
<dbReference type="InterPro" id="IPR000741">
    <property type="entry name" value="FBA_I"/>
</dbReference>
<dbReference type="PANTHER" id="PTHR11627">
    <property type="entry name" value="FRUCTOSE-BISPHOSPHATE ALDOLASE"/>
    <property type="match status" value="1"/>
</dbReference>
<dbReference type="Pfam" id="PF00274">
    <property type="entry name" value="Glycolytic"/>
    <property type="match status" value="1"/>
</dbReference>
<dbReference type="EC" id="4.1.2.13" evidence="3"/>
<feature type="compositionally biased region" description="Polar residues" evidence="7">
    <location>
        <begin position="11"/>
        <end position="26"/>
    </location>
</feature>
<organism evidence="8 9">
    <name type="scientific">Actinomyces capricornis</name>
    <dbReference type="NCBI Taxonomy" id="2755559"/>
    <lineage>
        <taxon>Bacteria</taxon>
        <taxon>Bacillati</taxon>
        <taxon>Actinomycetota</taxon>
        <taxon>Actinomycetes</taxon>
        <taxon>Actinomycetales</taxon>
        <taxon>Actinomycetaceae</taxon>
        <taxon>Actinomyces</taxon>
    </lineage>
</organism>
<proteinExistence type="inferred from homology"/>
<evidence type="ECO:0000313" key="8">
    <source>
        <dbReference type="EMBL" id="BDA64420.1"/>
    </source>
</evidence>
<dbReference type="Proteomes" id="UP000824496">
    <property type="component" value="Chromosome"/>
</dbReference>
<evidence type="ECO:0000256" key="7">
    <source>
        <dbReference type="SAM" id="MobiDB-lite"/>
    </source>
</evidence>
<sequence>MYGAAVGPRLTTPTPTREGQNVNQQQAEQIRHGAGFIAALDQSGGSTPKALAGYGIDSERYTNEAEMYALVHAMRSRIITSRVFTSERIIGAILFERTMDAQIEGRPTAEYLWEVKQIVPFLKVDKGLADEADGARLMKPIPGLEDLLGRAVAAGIFGTKMRSVILGADEAGVRAVVAQQFEIAEKILDAGLVPIIEPEVDIHAPDKAEAEDLLVTELTRRLDALDEGRDVVLKVTIPSRDGLYSSLIEHPRVMRVVALSGGYEREDANARLARNPGLIASFSRALLEGLSDGQAQADFDATLDATIEGIHRASVA</sequence>
<keyword evidence="9" id="KW-1185">Reference proteome</keyword>
<dbReference type="Gene3D" id="3.20.20.70">
    <property type="entry name" value="Aldolase class I"/>
    <property type="match status" value="1"/>
</dbReference>
<evidence type="ECO:0000256" key="4">
    <source>
        <dbReference type="ARBA" id="ARBA00023152"/>
    </source>
</evidence>
<evidence type="ECO:0000256" key="1">
    <source>
        <dbReference type="ARBA" id="ARBA00004714"/>
    </source>
</evidence>
<feature type="region of interest" description="Disordered" evidence="7">
    <location>
        <begin position="1"/>
        <end position="26"/>
    </location>
</feature>
<evidence type="ECO:0000313" key="9">
    <source>
        <dbReference type="Proteomes" id="UP000824496"/>
    </source>
</evidence>
<evidence type="ECO:0000256" key="3">
    <source>
        <dbReference type="ARBA" id="ARBA00013068"/>
    </source>
</evidence>
<name>A0ABN6K4D2_9ACTO</name>
<reference evidence="8 9" key="1">
    <citation type="submission" date="2021-08" db="EMBL/GenBank/DDBJ databases">
        <title>Whole genome sequence of novel Actinomyces species strain MAS-1.</title>
        <authorList>
            <person name="Saito M."/>
            <person name="Kuwahara N."/>
            <person name="Takizawa T."/>
            <person name="Gotouda H."/>
            <person name="Ochiai T."/>
        </authorList>
    </citation>
    <scope>NUCLEOTIDE SEQUENCE [LARGE SCALE GENOMIC DNA]</scope>
    <source>
        <strain evidence="8 9">MAS-1</strain>
    </source>
</reference>
<dbReference type="EMBL" id="AP025017">
    <property type="protein sequence ID" value="BDA64420.1"/>
    <property type="molecule type" value="Genomic_DNA"/>
</dbReference>
<protein>
    <recommendedName>
        <fullName evidence="3">fructose-bisphosphate aldolase</fullName>
        <ecNumber evidence="3">4.1.2.13</ecNumber>
    </recommendedName>
    <alternativeName>
        <fullName evidence="6">Fructose-bisphosphate aldolase class I</fullName>
    </alternativeName>
</protein>
<comment type="pathway">
    <text evidence="1">Carbohydrate degradation; glycolysis; D-glyceraldehyde 3-phosphate and glycerone phosphate from D-glucose: step 4/4.</text>
</comment>
<keyword evidence="4" id="KW-0324">Glycolysis</keyword>
<dbReference type="SUPFAM" id="SSF51569">
    <property type="entry name" value="Aldolase"/>
    <property type="match status" value="1"/>
</dbReference>
<comment type="similarity">
    <text evidence="2">Belongs to the class I fructose-bisphosphate aldolase family.</text>
</comment>
<accession>A0ABN6K4D2</accession>
<evidence type="ECO:0000256" key="2">
    <source>
        <dbReference type="ARBA" id="ARBA00010387"/>
    </source>
</evidence>
<dbReference type="NCBIfam" id="NF003784">
    <property type="entry name" value="PRK05377.1"/>
    <property type="match status" value="1"/>
</dbReference>
<gene>
    <name evidence="8" type="ORF">MANAM107_12540</name>
</gene>